<evidence type="ECO:0000256" key="1">
    <source>
        <dbReference type="ARBA" id="ARBA00004651"/>
    </source>
</evidence>
<dbReference type="eggNOG" id="COG4120">
    <property type="taxonomic scope" value="Bacteria"/>
</dbReference>
<dbReference type="InterPro" id="IPR001851">
    <property type="entry name" value="ABC_transp_permease"/>
</dbReference>
<dbReference type="AlphaFoldDB" id="D4H1T9"/>
<dbReference type="PaxDb" id="522772-Dacet_0110"/>
<dbReference type="EMBL" id="CP001968">
    <property type="protein sequence ID" value="ADD66916.1"/>
    <property type="molecule type" value="Genomic_DNA"/>
</dbReference>
<feature type="transmembrane region" description="Helical" evidence="6">
    <location>
        <begin position="86"/>
        <end position="105"/>
    </location>
</feature>
<dbReference type="CDD" id="cd06574">
    <property type="entry name" value="TM_PBP1_branched-chain-AA_like"/>
    <property type="match status" value="1"/>
</dbReference>
<dbReference type="InParanoid" id="D4H1T9"/>
<feature type="transmembrane region" description="Helical" evidence="6">
    <location>
        <begin position="238"/>
        <end position="259"/>
    </location>
</feature>
<feature type="transmembrane region" description="Helical" evidence="6">
    <location>
        <begin position="271"/>
        <end position="288"/>
    </location>
</feature>
<keyword evidence="2" id="KW-1003">Cell membrane</keyword>
<feature type="transmembrane region" description="Helical" evidence="6">
    <location>
        <begin position="132"/>
        <end position="161"/>
    </location>
</feature>
<keyword evidence="3 6" id="KW-0812">Transmembrane</keyword>
<evidence type="ECO:0000256" key="3">
    <source>
        <dbReference type="ARBA" id="ARBA00022692"/>
    </source>
</evidence>
<comment type="subcellular location">
    <subcellularLocation>
        <location evidence="1">Cell membrane</location>
        <topology evidence="1">Multi-pass membrane protein</topology>
    </subcellularLocation>
</comment>
<keyword evidence="8" id="KW-1185">Reference proteome</keyword>
<evidence type="ECO:0000313" key="8">
    <source>
        <dbReference type="Proteomes" id="UP000002012"/>
    </source>
</evidence>
<sequence>MTYFAFLGAVEHGLVFSLMALGVFLTFRALDFPDLSVDGTLPLGAAVSALLITKGVDPYVSVAAAFAAGFAAGAVTALLNTKLKILNLLAGILTMIALYSVNLRVMGMPNIPLLGYETVFTPVESLGISPQFAGIVLFAFFTVAVCIFLVWFFHTDVGLALRATGDNMKMVKAQGVNTDRMVFFGVALSNAFVAMCGALVAQSLGFADVNMGIGTVVAGLASVIVGEAALSSRTVLRAVVGVVIGSLIYRLAVAYALSVELGPVKLSPGDLNLITAIIVIFALTFPGLRKKLGGLKS</sequence>
<keyword evidence="5 6" id="KW-0472">Membrane</keyword>
<dbReference type="RefSeq" id="WP_013009464.1">
    <property type="nucleotide sequence ID" value="NC_013943.1"/>
</dbReference>
<gene>
    <name evidence="7" type="ordered locus">Dacet_0110</name>
</gene>
<dbReference type="OrthoDB" id="9778389at2"/>
<keyword evidence="4 6" id="KW-1133">Transmembrane helix</keyword>
<proteinExistence type="predicted"/>
<dbReference type="KEGG" id="dap:Dacet_0110"/>
<evidence type="ECO:0000256" key="2">
    <source>
        <dbReference type="ARBA" id="ARBA00022475"/>
    </source>
</evidence>
<organism evidence="7 8">
    <name type="scientific">Denitrovibrio acetiphilus (strain DSM 12809 / NBRC 114555 / N2460)</name>
    <dbReference type="NCBI Taxonomy" id="522772"/>
    <lineage>
        <taxon>Bacteria</taxon>
        <taxon>Pseudomonadati</taxon>
        <taxon>Deferribacterota</taxon>
        <taxon>Deferribacteres</taxon>
        <taxon>Deferribacterales</taxon>
        <taxon>Geovibrionaceae</taxon>
        <taxon>Denitrovibrio</taxon>
    </lineage>
</organism>
<evidence type="ECO:0000256" key="5">
    <source>
        <dbReference type="ARBA" id="ARBA00023136"/>
    </source>
</evidence>
<protein>
    <submittedName>
        <fullName evidence="7">Inner-membrane translocator</fullName>
    </submittedName>
</protein>
<evidence type="ECO:0000313" key="7">
    <source>
        <dbReference type="EMBL" id="ADD66916.1"/>
    </source>
</evidence>
<dbReference type="PANTHER" id="PTHR32196">
    <property type="entry name" value="ABC TRANSPORTER PERMEASE PROTEIN YPHD-RELATED-RELATED"/>
    <property type="match status" value="1"/>
</dbReference>
<reference evidence="7 8" key="1">
    <citation type="journal article" date="2010" name="Stand. Genomic Sci.">
        <title>Complete genome sequence of Denitrovibrio acetiphilus type strain (N2460).</title>
        <authorList>
            <person name="Kiss H."/>
            <person name="Lang E."/>
            <person name="Lapidus A."/>
            <person name="Copeland A."/>
            <person name="Nolan M."/>
            <person name="Glavina Del Rio T."/>
            <person name="Chen F."/>
            <person name="Lucas S."/>
            <person name="Tice H."/>
            <person name="Cheng J.F."/>
            <person name="Han C."/>
            <person name="Goodwin L."/>
            <person name="Pitluck S."/>
            <person name="Liolios K."/>
            <person name="Pati A."/>
            <person name="Ivanova N."/>
            <person name="Mavromatis K."/>
            <person name="Chen A."/>
            <person name="Palaniappan K."/>
            <person name="Land M."/>
            <person name="Hauser L."/>
            <person name="Chang Y.J."/>
            <person name="Jeffries C.D."/>
            <person name="Detter J.C."/>
            <person name="Brettin T."/>
            <person name="Spring S."/>
            <person name="Rohde M."/>
            <person name="Goker M."/>
            <person name="Woyke T."/>
            <person name="Bristow J."/>
            <person name="Eisen J.A."/>
            <person name="Markowitz V."/>
            <person name="Hugenholtz P."/>
            <person name="Kyrpides N.C."/>
            <person name="Klenk H.P."/>
        </authorList>
    </citation>
    <scope>NUCLEOTIDE SEQUENCE [LARGE SCALE GENOMIC DNA]</scope>
    <source>
        <strain evidence="8">DSM 12809 / NBRC 114555 / N2460</strain>
    </source>
</reference>
<feature type="transmembrane region" description="Helical" evidence="6">
    <location>
        <begin position="182"/>
        <end position="205"/>
    </location>
</feature>
<feature type="transmembrane region" description="Helical" evidence="6">
    <location>
        <begin position="211"/>
        <end position="231"/>
    </location>
</feature>
<feature type="transmembrane region" description="Helical" evidence="6">
    <location>
        <begin position="59"/>
        <end position="79"/>
    </location>
</feature>
<accession>D4H1T9</accession>
<feature type="transmembrane region" description="Helical" evidence="6">
    <location>
        <begin position="6"/>
        <end position="28"/>
    </location>
</feature>
<name>D4H1T9_DENA2</name>
<dbReference type="PANTHER" id="PTHR32196:SF69">
    <property type="entry name" value="BRANCHED-CHAIN AMINO ACID TRANSPORT SYSTEM, PERMEASE PROTEIN"/>
    <property type="match status" value="1"/>
</dbReference>
<dbReference type="GO" id="GO:0005886">
    <property type="term" value="C:plasma membrane"/>
    <property type="evidence" value="ECO:0007669"/>
    <property type="project" value="UniProtKB-SubCell"/>
</dbReference>
<dbReference type="Pfam" id="PF02653">
    <property type="entry name" value="BPD_transp_2"/>
    <property type="match status" value="1"/>
</dbReference>
<dbReference type="STRING" id="522772.Dacet_0110"/>
<evidence type="ECO:0000256" key="4">
    <source>
        <dbReference type="ARBA" id="ARBA00022989"/>
    </source>
</evidence>
<dbReference type="HOGENOM" id="CLU_067296_0_0_0"/>
<dbReference type="Proteomes" id="UP000002012">
    <property type="component" value="Chromosome"/>
</dbReference>
<evidence type="ECO:0000256" key="6">
    <source>
        <dbReference type="SAM" id="Phobius"/>
    </source>
</evidence>
<dbReference type="GO" id="GO:0022857">
    <property type="term" value="F:transmembrane transporter activity"/>
    <property type="evidence" value="ECO:0007669"/>
    <property type="project" value="InterPro"/>
</dbReference>